<keyword evidence="2" id="KW-1133">Transmembrane helix</keyword>
<evidence type="ECO:0000259" key="3">
    <source>
        <dbReference type="Pfam" id="PF13717"/>
    </source>
</evidence>
<accession>A0A1H2ID91</accession>
<feature type="compositionally biased region" description="Acidic residues" evidence="1">
    <location>
        <begin position="183"/>
        <end position="193"/>
    </location>
</feature>
<feature type="region of interest" description="Disordered" evidence="1">
    <location>
        <begin position="162"/>
        <end position="218"/>
    </location>
</feature>
<evidence type="ECO:0000256" key="1">
    <source>
        <dbReference type="SAM" id="MobiDB-lite"/>
    </source>
</evidence>
<dbReference type="RefSeq" id="WP_092235613.1">
    <property type="nucleotide sequence ID" value="NZ_FNLL01000008.1"/>
</dbReference>
<feature type="region of interest" description="Disordered" evidence="1">
    <location>
        <begin position="43"/>
        <end position="67"/>
    </location>
</feature>
<gene>
    <name evidence="4" type="ORF">SAMN04487931_10886</name>
</gene>
<proteinExistence type="predicted"/>
<feature type="compositionally biased region" description="Acidic residues" evidence="1">
    <location>
        <begin position="287"/>
        <end position="322"/>
    </location>
</feature>
<reference evidence="5" key="1">
    <citation type="submission" date="2016-10" db="EMBL/GenBank/DDBJ databases">
        <authorList>
            <person name="Varghese N."/>
            <person name="Submissions S."/>
        </authorList>
    </citation>
    <scope>NUCLEOTIDE SEQUENCE [LARGE SCALE GENOMIC DNA]</scope>
    <source>
        <strain evidence="5">DSM 3384</strain>
    </source>
</reference>
<keyword evidence="2" id="KW-0812">Transmembrane</keyword>
<dbReference type="InterPro" id="IPR011723">
    <property type="entry name" value="Znf/thioredoxin_put"/>
</dbReference>
<keyword evidence="2" id="KW-0472">Membrane</keyword>
<keyword evidence="5" id="KW-1185">Reference proteome</keyword>
<feature type="region of interest" description="Disordered" evidence="1">
    <location>
        <begin position="287"/>
        <end position="336"/>
    </location>
</feature>
<evidence type="ECO:0000313" key="4">
    <source>
        <dbReference type="EMBL" id="SDU41906.1"/>
    </source>
</evidence>
<feature type="domain" description="Zinc finger/thioredoxin putative" evidence="3">
    <location>
        <begin position="1"/>
        <end position="36"/>
    </location>
</feature>
<dbReference type="AlphaFoldDB" id="A0A1H2ID91"/>
<feature type="region of interest" description="Disordered" evidence="1">
    <location>
        <begin position="111"/>
        <end position="135"/>
    </location>
</feature>
<dbReference type="EMBL" id="FNLL01000008">
    <property type="protein sequence ID" value="SDU41906.1"/>
    <property type="molecule type" value="Genomic_DNA"/>
</dbReference>
<protein>
    <submittedName>
        <fullName evidence="4">MJ0042 family finger-like domain-containing protein</fullName>
    </submittedName>
</protein>
<dbReference type="NCBIfam" id="TIGR02098">
    <property type="entry name" value="MJ0042_CXXC"/>
    <property type="match status" value="1"/>
</dbReference>
<name>A0A1H2ID91_9BACT</name>
<dbReference type="Pfam" id="PF13717">
    <property type="entry name" value="Zn_ribbon_4"/>
    <property type="match status" value="1"/>
</dbReference>
<organism evidence="4 5">
    <name type="scientific">Desulfobacula phenolica</name>
    <dbReference type="NCBI Taxonomy" id="90732"/>
    <lineage>
        <taxon>Bacteria</taxon>
        <taxon>Pseudomonadati</taxon>
        <taxon>Thermodesulfobacteriota</taxon>
        <taxon>Desulfobacteria</taxon>
        <taxon>Desulfobacterales</taxon>
        <taxon>Desulfobacteraceae</taxon>
        <taxon>Desulfobacula</taxon>
    </lineage>
</organism>
<feature type="transmembrane region" description="Helical" evidence="2">
    <location>
        <begin position="410"/>
        <end position="436"/>
    </location>
</feature>
<dbReference type="Proteomes" id="UP000199608">
    <property type="component" value="Unassembled WGS sequence"/>
</dbReference>
<feature type="compositionally biased region" description="Basic and acidic residues" evidence="1">
    <location>
        <begin position="170"/>
        <end position="182"/>
    </location>
</feature>
<evidence type="ECO:0000313" key="5">
    <source>
        <dbReference type="Proteomes" id="UP000199608"/>
    </source>
</evidence>
<evidence type="ECO:0000256" key="2">
    <source>
        <dbReference type="SAM" id="Phobius"/>
    </source>
</evidence>
<sequence length="589" mass="66629">MIVTCTKCSTSFKLDDSLVKPGGSKVRCSVCKDIFTAYPLPVETEQTPEESPDFNIEFNSPSDFENEDIDFSLNDSDLSMESPDLEIKDTDFEPQGLDLEADDDFSFEETEFELDKDDESQDFELEESNLDFENDESYEFELEEDHLELEDDDSQEFEIDESPLEFEDDQSQKLELDESRLEFEDDQSPELDLGEGRLDFGDESIDFEDSPEKDFDGIEFDGIEFEKVEDEIIEDEPTSLAMENSEPVLKMENTTDEADFELEFDIEDDSENETPDILDDETEQIQLEIETEPDQIEPDQIEPDQIESDQIESDQIESDQEDSILSLEETDAGKEEEVPPVITLEDDFSEYDDVLEQETEPEDDFLDQKTIRDKETIGTDNTLGGKTVLVEEPEPIMDKPSKPKRKTKSLGAFALVLVLIFLLFISANIAGTLTGYKIPYISDIKLPYIEQLLKKSAPEIPEARPVPNQESVNGRFVTNSTAGTLFIITGRVENPSNIALSHIEIRGALITKDKMEAKTKNTFCGNIITEEMLKTGNISDINTLLAVKEGMHDTNSNVKPGASIPFMVVFSDLPENLQNFTVKVTGFEK</sequence>